<keyword evidence="2" id="KW-1185">Reference proteome</keyword>
<evidence type="ECO:0000313" key="1">
    <source>
        <dbReference type="EMBL" id="CAI9572617.1"/>
    </source>
</evidence>
<proteinExistence type="predicted"/>
<accession>A0ABN9DME6</accession>
<dbReference type="EMBL" id="CATNWA010014509">
    <property type="protein sequence ID" value="CAI9572617.1"/>
    <property type="molecule type" value="Genomic_DNA"/>
</dbReference>
<evidence type="ECO:0000313" key="2">
    <source>
        <dbReference type="Proteomes" id="UP001162483"/>
    </source>
</evidence>
<protein>
    <submittedName>
        <fullName evidence="1">Uncharacterized protein</fullName>
    </submittedName>
</protein>
<sequence>MDSPEAPFKIMDSLEAPHSKMGYLKTVHTFKRAPHSKMRKTI</sequence>
<organism evidence="1 2">
    <name type="scientific">Staurois parvus</name>
    <dbReference type="NCBI Taxonomy" id="386267"/>
    <lineage>
        <taxon>Eukaryota</taxon>
        <taxon>Metazoa</taxon>
        <taxon>Chordata</taxon>
        <taxon>Craniata</taxon>
        <taxon>Vertebrata</taxon>
        <taxon>Euteleostomi</taxon>
        <taxon>Amphibia</taxon>
        <taxon>Batrachia</taxon>
        <taxon>Anura</taxon>
        <taxon>Neobatrachia</taxon>
        <taxon>Ranoidea</taxon>
        <taxon>Ranidae</taxon>
        <taxon>Staurois</taxon>
    </lineage>
</organism>
<feature type="non-terminal residue" evidence="1">
    <location>
        <position position="42"/>
    </location>
</feature>
<reference evidence="1" key="1">
    <citation type="submission" date="2023-05" db="EMBL/GenBank/DDBJ databases">
        <authorList>
            <person name="Stuckert A."/>
        </authorList>
    </citation>
    <scope>NUCLEOTIDE SEQUENCE</scope>
</reference>
<dbReference type="Proteomes" id="UP001162483">
    <property type="component" value="Unassembled WGS sequence"/>
</dbReference>
<comment type="caution">
    <text evidence="1">The sequence shown here is derived from an EMBL/GenBank/DDBJ whole genome shotgun (WGS) entry which is preliminary data.</text>
</comment>
<name>A0ABN9DME6_9NEOB</name>
<gene>
    <name evidence="1" type="ORF">SPARVUS_LOCUS7474031</name>
</gene>